<feature type="region of interest" description="Disordered" evidence="3">
    <location>
        <begin position="1"/>
        <end position="59"/>
    </location>
</feature>
<feature type="compositionally biased region" description="Basic and acidic residues" evidence="3">
    <location>
        <begin position="1419"/>
        <end position="1437"/>
    </location>
</feature>
<evidence type="ECO:0000313" key="6">
    <source>
        <dbReference type="Proteomes" id="UP000036403"/>
    </source>
</evidence>
<keyword evidence="1" id="KW-0479">Metal-binding</keyword>
<evidence type="ECO:0000259" key="4">
    <source>
        <dbReference type="PROSITE" id="PS50158"/>
    </source>
</evidence>
<dbReference type="Proteomes" id="UP000036403">
    <property type="component" value="Unassembled WGS sequence"/>
</dbReference>
<accession>A0A0J7KJ11</accession>
<dbReference type="PROSITE" id="PS50158">
    <property type="entry name" value="ZF_CCHC"/>
    <property type="match status" value="3"/>
</dbReference>
<feature type="region of interest" description="Disordered" evidence="3">
    <location>
        <begin position="1038"/>
        <end position="1125"/>
    </location>
</feature>
<evidence type="ECO:0000313" key="5">
    <source>
        <dbReference type="EMBL" id="KMQ90418.1"/>
    </source>
</evidence>
<dbReference type="InterPro" id="IPR001878">
    <property type="entry name" value="Znf_CCHC"/>
</dbReference>
<feature type="compositionally biased region" description="Basic residues" evidence="3">
    <location>
        <begin position="536"/>
        <end position="545"/>
    </location>
</feature>
<feature type="compositionally biased region" description="Basic residues" evidence="3">
    <location>
        <begin position="481"/>
        <end position="492"/>
    </location>
</feature>
<dbReference type="PaxDb" id="67767-A0A0J7KJ11"/>
<feature type="region of interest" description="Disordered" evidence="3">
    <location>
        <begin position="1294"/>
        <end position="1452"/>
    </location>
</feature>
<dbReference type="InterPro" id="IPR051714">
    <property type="entry name" value="Znf_CCHC_NABP"/>
</dbReference>
<evidence type="ECO:0000256" key="3">
    <source>
        <dbReference type="SAM" id="MobiDB-lite"/>
    </source>
</evidence>
<keyword evidence="6" id="KW-1185">Reference proteome</keyword>
<dbReference type="Gene3D" id="4.10.60.10">
    <property type="entry name" value="Zinc finger, CCHC-type"/>
    <property type="match status" value="2"/>
</dbReference>
<comment type="caution">
    <text evidence="5">The sequence shown here is derived from an EMBL/GenBank/DDBJ whole genome shotgun (WGS) entry which is preliminary data.</text>
</comment>
<dbReference type="GO" id="GO:0008270">
    <property type="term" value="F:zinc ion binding"/>
    <property type="evidence" value="ECO:0007669"/>
    <property type="project" value="UniProtKB-KW"/>
</dbReference>
<protein>
    <recommendedName>
        <fullName evidence="4">CCHC-type domain-containing protein</fullName>
    </recommendedName>
</protein>
<feature type="domain" description="CCHC-type" evidence="4">
    <location>
        <begin position="1640"/>
        <end position="1654"/>
    </location>
</feature>
<proteinExistence type="predicted"/>
<feature type="coiled-coil region" evidence="2">
    <location>
        <begin position="1226"/>
        <end position="1267"/>
    </location>
</feature>
<dbReference type="GO" id="GO:0003676">
    <property type="term" value="F:nucleic acid binding"/>
    <property type="evidence" value="ECO:0007669"/>
    <property type="project" value="InterPro"/>
</dbReference>
<evidence type="ECO:0000256" key="2">
    <source>
        <dbReference type="SAM" id="Coils"/>
    </source>
</evidence>
<feature type="region of interest" description="Disordered" evidence="3">
    <location>
        <begin position="335"/>
        <end position="358"/>
    </location>
</feature>
<dbReference type="OrthoDB" id="6775559at2759"/>
<keyword evidence="1" id="KW-0862">Zinc</keyword>
<dbReference type="PANTHER" id="PTHR23002">
    <property type="entry name" value="ZINC FINGER CCHC DOMAIN CONTAINING PROTEIN"/>
    <property type="match status" value="1"/>
</dbReference>
<feature type="domain" description="CCHC-type" evidence="4">
    <location>
        <begin position="777"/>
        <end position="792"/>
    </location>
</feature>
<name>A0A0J7KJ11_LASNI</name>
<feature type="region of interest" description="Disordered" evidence="3">
    <location>
        <begin position="115"/>
        <end position="185"/>
    </location>
</feature>
<reference evidence="5 6" key="1">
    <citation type="submission" date="2015-04" db="EMBL/GenBank/DDBJ databases">
        <title>Lasius niger genome sequencing.</title>
        <authorList>
            <person name="Konorov E.A."/>
            <person name="Nikitin M.A."/>
            <person name="Kirill M.V."/>
            <person name="Chang P."/>
        </authorList>
    </citation>
    <scope>NUCLEOTIDE SEQUENCE [LARGE SCALE GENOMIC DNA]</scope>
    <source>
        <tissue evidence="5">Whole</tissue>
    </source>
</reference>
<evidence type="ECO:0000256" key="1">
    <source>
        <dbReference type="PROSITE-ProRule" id="PRU00047"/>
    </source>
</evidence>
<feature type="compositionally biased region" description="Basic and acidic residues" evidence="3">
    <location>
        <begin position="1"/>
        <end position="16"/>
    </location>
</feature>
<gene>
    <name evidence="5" type="ORF">RF55_9831</name>
</gene>
<feature type="compositionally biased region" description="Basic and acidic residues" evidence="3">
    <location>
        <begin position="576"/>
        <end position="599"/>
    </location>
</feature>
<organism evidence="5 6">
    <name type="scientific">Lasius niger</name>
    <name type="common">Black garden ant</name>
    <dbReference type="NCBI Taxonomy" id="67767"/>
    <lineage>
        <taxon>Eukaryota</taxon>
        <taxon>Metazoa</taxon>
        <taxon>Ecdysozoa</taxon>
        <taxon>Arthropoda</taxon>
        <taxon>Hexapoda</taxon>
        <taxon>Insecta</taxon>
        <taxon>Pterygota</taxon>
        <taxon>Neoptera</taxon>
        <taxon>Endopterygota</taxon>
        <taxon>Hymenoptera</taxon>
        <taxon>Apocrita</taxon>
        <taxon>Aculeata</taxon>
        <taxon>Formicoidea</taxon>
        <taxon>Formicidae</taxon>
        <taxon>Formicinae</taxon>
        <taxon>Lasius</taxon>
        <taxon>Lasius</taxon>
    </lineage>
</organism>
<feature type="compositionally biased region" description="Low complexity" evidence="3">
    <location>
        <begin position="546"/>
        <end position="556"/>
    </location>
</feature>
<dbReference type="Pfam" id="PF00098">
    <property type="entry name" value="zf-CCHC"/>
    <property type="match status" value="1"/>
</dbReference>
<keyword evidence="2" id="KW-0175">Coiled coil</keyword>
<feature type="compositionally biased region" description="Basic and acidic residues" evidence="3">
    <location>
        <begin position="1294"/>
        <end position="1324"/>
    </location>
</feature>
<dbReference type="SMART" id="SM00343">
    <property type="entry name" value="ZnF_C2HC"/>
    <property type="match status" value="4"/>
</dbReference>
<dbReference type="SUPFAM" id="SSF57756">
    <property type="entry name" value="Retrovirus zinc finger-like domains"/>
    <property type="match status" value="2"/>
</dbReference>
<feature type="region of interest" description="Disordered" evidence="3">
    <location>
        <begin position="469"/>
        <end position="611"/>
    </location>
</feature>
<dbReference type="InterPro" id="IPR036875">
    <property type="entry name" value="Znf_CCHC_sf"/>
</dbReference>
<dbReference type="EMBL" id="LBMM01006657">
    <property type="protein sequence ID" value="KMQ90418.1"/>
    <property type="molecule type" value="Genomic_DNA"/>
</dbReference>
<keyword evidence="1" id="KW-0863">Zinc-finger</keyword>
<feature type="domain" description="CCHC-type" evidence="4">
    <location>
        <begin position="799"/>
        <end position="815"/>
    </location>
</feature>
<sequence>MQPPTEKRSSRNHEMDKEEEADLPSQGDRTPSVRRSGDIVPVPAASSSYDGLAVESEESSTVAVAIASTSGRVERWSIDSTISGNVEELQLQPVVNLTMVDEDIVFRSPRKIRRKKRPTISTGGSFGSPPDSDRAQSSLMEVADVDMESDSSLRRVSGGRHSAGVVSDSAVCGGDPRRRRRPPTTGEWVGITAALEKYNAARAVALEMDDIEFIVNPKTGPRQTARKVDLPTIEDLRRELMDYSHLAIKKKAGESFSFLEKLSNKSRNFSGRLVHDLRIANRKLEASVAELCDRISRQDNAITKVKRGNDYLVKDISRLKGELEIARVEITSLRASVSPSGRSPPHKKSRGSSAAHMRDTGTQMEADGLFSPGLMGTPLLALPSLRVETVDRACSPLWGPGDLVDSSVPATSGKLDANGQGISPSGSRDITALEQSLLDHIEALFAQRSSLQEDIGRIRRELDDPHRESILSDADGVPVKTAKRRKKKKSRGGRMGVSSPPLPSPQVSRRDHIPNSGVRQDSRSLVVDETPWSKVVGRRAKRASRKASALAAGELSPPSPSASGGGGMSPVSRPVGRVDSRGRNTGRPDSRAPTDDGVRRGASGPRPPTTAVVSITLRPDAQVGYREIMLEARAKIDLGALGIANSRIRPAINGGILIQIPGKDRVRKANDLARQMEVALKDREVIIGRPSKYAELRVRGIDVSVVPDDIVSEIARLGGCDKADIRIGPLRESPVGLSSVWVRCPALAAKRVFGAGSIRVGWGRASVELLRPRPLLCYRCLRRGHVRQKCTSDIDRSNRCYRCGIPGHRAGSCRSGPKCPLCADLGMPDDHVWGGGGCVSHGAPVSGGSNDRDRVREMRALPTRAKGVPPRVSGESDVSASGGPSCLLFWPQHRQDYQMTTNIMADDITDINLLQQRCLGASAAGVVGATVPGTPTSSSHEGLSEVCEAGTSAQLATAEVKASGLGRAVDPKNDADPRSLKGYRSIDDILRDIDAKYMEDPPPKEVVGTSFDVDKETFFDDSPPPVCLGVGTEKMEVVSEDVPNKKRKANSSPIINPSSEDDTVAPPRSLRRSSRRNKLVDSEESVSKVVDLTEDYETPVGSDYADQADLDSNEGSLRKGKGKMASSAVTLSKRKKKTLRKSSIDFKNEFNCITQEELSDMGPVGAGTLGLDFTDMINAIRVNSGSFHGYWNGQMKTKLDRLRDVIQVLIRKAQSSGDSIFLESRIRDLFAELSEAKTVMARKKEEFNELKKENERLRQDMAGMRRKLGKLGNVKNENEELWRELRSLRSDFDDLKRGKDVPDRRASPVERAKKEFGKVAEKSSAEASVGMDWDPLPQRTPKLAARPRVTANVQLVPPRDAGTSARKRRKSSTSSTMVGREGQKERDVTTSITATSNKQKKKSKGKGGDKALVSGKARKASESSHPRDQPKDKEAISKRKRVKPMKGPPKTVAVSITGRSENFSYRDALIKARNEISLKELDIESTRLRRAANGGYLIEIMDKEGSGKAKALQEKLRALFSEEQATVACPTTFGEMRLIGLDDTISTKEVVEFITKEGNCDKDDVKVGRIQPMRNGLNTIWARCPLAAATIIASRKKVRMGWTFAKIELLKTRPIQCFKCWGYGHVRYACKTDVDRSRSCFNCGEEGHSLRDCRLPPRCVVCEAEGKGYNHRMGSSLCDANRKKAGACGSNFTGMSDPVRRAGVSLDKR</sequence>